<dbReference type="Proteomes" id="UP000183868">
    <property type="component" value="Chromosome"/>
</dbReference>
<evidence type="ECO:0000259" key="3">
    <source>
        <dbReference type="SMART" id="SM00967"/>
    </source>
</evidence>
<dbReference type="InterPro" id="IPR029028">
    <property type="entry name" value="Alpha/beta_knot_MTases"/>
</dbReference>
<evidence type="ECO:0000313" key="7">
    <source>
        <dbReference type="Proteomes" id="UP000183868"/>
    </source>
</evidence>
<organism evidence="5 6">
    <name type="scientific">Caldithrix abyssi DSM 13497</name>
    <dbReference type="NCBI Taxonomy" id="880073"/>
    <lineage>
        <taxon>Bacteria</taxon>
        <taxon>Pseudomonadati</taxon>
        <taxon>Calditrichota</taxon>
        <taxon>Calditrichia</taxon>
        <taxon>Calditrichales</taxon>
        <taxon>Calditrichaceae</taxon>
        <taxon>Caldithrix</taxon>
    </lineage>
</organism>
<dbReference type="NCBIfam" id="TIGR00186">
    <property type="entry name" value="rRNA_methyl_3"/>
    <property type="match status" value="1"/>
</dbReference>
<dbReference type="PANTHER" id="PTHR46429:SF1">
    <property type="entry name" value="23S RRNA (GUANOSINE-2'-O-)-METHYLTRANSFERASE RLMB"/>
    <property type="match status" value="1"/>
</dbReference>
<dbReference type="SUPFAM" id="SSF55315">
    <property type="entry name" value="L30e-like"/>
    <property type="match status" value="1"/>
</dbReference>
<dbReference type="EMBL" id="CP018099">
    <property type="protein sequence ID" value="APF20651.1"/>
    <property type="molecule type" value="Genomic_DNA"/>
</dbReference>
<evidence type="ECO:0000313" key="4">
    <source>
        <dbReference type="EMBL" id="APF20651.1"/>
    </source>
</evidence>
<dbReference type="Gene3D" id="3.40.1280.10">
    <property type="match status" value="1"/>
</dbReference>
<dbReference type="Proteomes" id="UP000004671">
    <property type="component" value="Chromosome"/>
</dbReference>
<dbReference type="GO" id="GO:0032259">
    <property type="term" value="P:methylation"/>
    <property type="evidence" value="ECO:0007669"/>
    <property type="project" value="UniProtKB-KW"/>
</dbReference>
<dbReference type="eggNOG" id="COG0566">
    <property type="taxonomic scope" value="Bacteria"/>
</dbReference>
<dbReference type="GO" id="GO:0008173">
    <property type="term" value="F:RNA methyltransferase activity"/>
    <property type="evidence" value="ECO:0007669"/>
    <property type="project" value="InterPro"/>
</dbReference>
<keyword evidence="6" id="KW-1185">Reference proteome</keyword>
<dbReference type="PaxDb" id="880073-Calab_1222"/>
<reference evidence="4 7" key="2">
    <citation type="submission" date="2016-11" db="EMBL/GenBank/DDBJ databases">
        <title>Genomic analysis of Caldithrix abyssi and proposal of a novel bacterial phylum Caldithrichaeota.</title>
        <authorList>
            <person name="Kublanov I."/>
            <person name="Sigalova O."/>
            <person name="Gavrilov S."/>
            <person name="Lebedinsky A."/>
            <person name="Ivanova N."/>
            <person name="Daum C."/>
            <person name="Reddy T."/>
            <person name="Klenk H.P."/>
            <person name="Goker M."/>
            <person name="Reva O."/>
            <person name="Miroshnichenko M."/>
            <person name="Kyprides N."/>
            <person name="Woyke T."/>
            <person name="Gelfand M."/>
        </authorList>
    </citation>
    <scope>NUCLEOTIDE SEQUENCE [LARGE SCALE GENOMIC DNA]</scope>
    <source>
        <strain evidence="4 7">LF13</strain>
    </source>
</reference>
<dbReference type="Pfam" id="PF00588">
    <property type="entry name" value="SpoU_methylase"/>
    <property type="match status" value="1"/>
</dbReference>
<dbReference type="KEGG" id="caby:Cabys_3906"/>
<dbReference type="InterPro" id="IPR013123">
    <property type="entry name" value="SpoU_subst-bd"/>
</dbReference>
<dbReference type="Gene3D" id="3.30.1330.30">
    <property type="match status" value="1"/>
</dbReference>
<dbReference type="SUPFAM" id="SSF75217">
    <property type="entry name" value="alpha/beta knot"/>
    <property type="match status" value="1"/>
</dbReference>
<reference evidence="5 6" key="1">
    <citation type="submission" date="2011-09" db="EMBL/GenBank/DDBJ databases">
        <title>The permanent draft genome of Caldithrix abyssi DSM 13497.</title>
        <authorList>
            <consortium name="US DOE Joint Genome Institute (JGI-PGF)"/>
            <person name="Lucas S."/>
            <person name="Han J."/>
            <person name="Lapidus A."/>
            <person name="Bruce D."/>
            <person name="Goodwin L."/>
            <person name="Pitluck S."/>
            <person name="Peters L."/>
            <person name="Kyrpides N."/>
            <person name="Mavromatis K."/>
            <person name="Ivanova N."/>
            <person name="Mikhailova N."/>
            <person name="Chertkov O."/>
            <person name="Detter J.C."/>
            <person name="Tapia R."/>
            <person name="Han C."/>
            <person name="Land M."/>
            <person name="Hauser L."/>
            <person name="Markowitz V."/>
            <person name="Cheng J.-F."/>
            <person name="Hugenholtz P."/>
            <person name="Woyke T."/>
            <person name="Wu D."/>
            <person name="Spring S."/>
            <person name="Brambilla E."/>
            <person name="Klenk H.-P."/>
            <person name="Eisen J.A."/>
        </authorList>
    </citation>
    <scope>NUCLEOTIDE SEQUENCE [LARGE SCALE GENOMIC DNA]</scope>
    <source>
        <strain evidence="5 6">DSM 13497</strain>
    </source>
</reference>
<dbReference type="InterPro" id="IPR029064">
    <property type="entry name" value="Ribosomal_eL30-like_sf"/>
</dbReference>
<dbReference type="Pfam" id="PF08032">
    <property type="entry name" value="SpoU_sub_bind"/>
    <property type="match status" value="1"/>
</dbReference>
<dbReference type="PANTHER" id="PTHR46429">
    <property type="entry name" value="23S RRNA (GUANOSINE-2'-O-)-METHYLTRANSFERASE RLMB"/>
    <property type="match status" value="1"/>
</dbReference>
<sequence>MYVYGRQPVLEALHSKYRVKSVFLAKESTGRAIGLIERACRNKQIRLIKKTKNDLQKYVGPVVHQGAVAEIEFQPFLTDESFHKLVEETENPFLLVLDHIQDTHNMGAILRTAEIVGVHCVIVPVKGSAPLNATVAKTSAGALFYNTFFQTENLEEVLQRLTESNISIFAAQPHDGTIIYHADFKQGTAIVIGSEDKGVRKNLLKFCNNSIKIPQFGKVNSLNASVSTAVILYEVVRQRNFAN</sequence>
<dbReference type="HOGENOM" id="CLU_021322_0_1_0"/>
<protein>
    <submittedName>
        <fullName evidence="4">23S rRNA (Guanosine2251-2'-O)-methyltransferase</fullName>
    </submittedName>
    <submittedName>
        <fullName evidence="5">RNA methyltransferase, TrmH family, group 3</fullName>
    </submittedName>
</protein>
<dbReference type="InterPro" id="IPR001537">
    <property type="entry name" value="SpoU_MeTrfase"/>
</dbReference>
<evidence type="ECO:0000256" key="1">
    <source>
        <dbReference type="ARBA" id="ARBA00022603"/>
    </source>
</evidence>
<feature type="domain" description="RNA 2-O ribose methyltransferase substrate binding" evidence="3">
    <location>
        <begin position="2"/>
        <end position="77"/>
    </location>
</feature>
<gene>
    <name evidence="4" type="ORF">Cabys_3906</name>
    <name evidence="5" type="ORF">Calab_1222</name>
</gene>
<dbReference type="FunCoup" id="H1XXX3">
    <property type="interactions" value="471"/>
</dbReference>
<proteinExistence type="predicted"/>
<dbReference type="RefSeq" id="WP_006927907.1">
    <property type="nucleotide sequence ID" value="NZ_CM001402.1"/>
</dbReference>
<evidence type="ECO:0000313" key="5">
    <source>
        <dbReference type="EMBL" id="EHO40848.1"/>
    </source>
</evidence>
<dbReference type="GO" id="GO:0003723">
    <property type="term" value="F:RNA binding"/>
    <property type="evidence" value="ECO:0007669"/>
    <property type="project" value="InterPro"/>
</dbReference>
<evidence type="ECO:0000256" key="2">
    <source>
        <dbReference type="ARBA" id="ARBA00022679"/>
    </source>
</evidence>
<dbReference type="STRING" id="880073.Cabys_3906"/>
<name>H1XXX3_CALAY</name>
<dbReference type="InParanoid" id="H1XXX3"/>
<dbReference type="GO" id="GO:0005829">
    <property type="term" value="C:cytosol"/>
    <property type="evidence" value="ECO:0007669"/>
    <property type="project" value="TreeGrafter"/>
</dbReference>
<dbReference type="GO" id="GO:0006396">
    <property type="term" value="P:RNA processing"/>
    <property type="evidence" value="ECO:0007669"/>
    <property type="project" value="InterPro"/>
</dbReference>
<dbReference type="EMBL" id="CM001402">
    <property type="protein sequence ID" value="EHO40848.1"/>
    <property type="molecule type" value="Genomic_DNA"/>
</dbReference>
<evidence type="ECO:0000313" key="6">
    <source>
        <dbReference type="Proteomes" id="UP000004671"/>
    </source>
</evidence>
<keyword evidence="2 5" id="KW-0808">Transferase</keyword>
<dbReference type="InterPro" id="IPR004441">
    <property type="entry name" value="rRNA_MeTrfase_TrmH"/>
</dbReference>
<dbReference type="CDD" id="cd18103">
    <property type="entry name" value="SpoU-like_RlmB"/>
    <property type="match status" value="1"/>
</dbReference>
<accession>H1XXX3</accession>
<keyword evidence="1 5" id="KW-0489">Methyltransferase</keyword>
<dbReference type="SMART" id="SM00967">
    <property type="entry name" value="SpoU_sub_bind"/>
    <property type="match status" value="1"/>
</dbReference>
<dbReference type="AlphaFoldDB" id="H1XXX3"/>
<dbReference type="InterPro" id="IPR029026">
    <property type="entry name" value="tRNA_m1G_MTases_N"/>
</dbReference>